<feature type="transmembrane region" description="Helical" evidence="7">
    <location>
        <begin position="70"/>
        <end position="99"/>
    </location>
</feature>
<dbReference type="OrthoDB" id="9810086at2"/>
<sequence length="292" mass="32936">MYHKSKGYKVFNVINSICLILLSLLCILPMIHILAVSFSGRGPANANIIGLWPIDFTFESYEKTLNSPNFIRSLWVAVYRTVLGTAIGMALIIAAGYALSKEYSYFKGRSVYIWVFVFTMMFNGGLVPTYLLISNLHLINTIWALVLPGAVGVFNMILIMNFFKAIPRELEEAAYLDGAGLFKTLWKVYLPVSMPAIATIGLFTLVWHWNSWFDGLIYMTDSKKYPLATYLQTIVVQQDFSKISLDPKDLENLSQRSVKAAQIFITAFPILIVYPFLQKYFVGGIVMGAVKE</sequence>
<evidence type="ECO:0000313" key="10">
    <source>
        <dbReference type="Proteomes" id="UP000077355"/>
    </source>
</evidence>
<organism evidence="9 10">
    <name type="scientific">Paenibacillus antarcticus</name>
    <dbReference type="NCBI Taxonomy" id="253703"/>
    <lineage>
        <taxon>Bacteria</taxon>
        <taxon>Bacillati</taxon>
        <taxon>Bacillota</taxon>
        <taxon>Bacilli</taxon>
        <taxon>Bacillales</taxon>
        <taxon>Paenibacillaceae</taxon>
        <taxon>Paenibacillus</taxon>
    </lineage>
</organism>
<feature type="transmembrane region" description="Helical" evidence="7">
    <location>
        <begin position="111"/>
        <end position="133"/>
    </location>
</feature>
<comment type="subcellular location">
    <subcellularLocation>
        <location evidence="1 7">Cell membrane</location>
        <topology evidence="1 7">Multi-pass membrane protein</topology>
    </subcellularLocation>
</comment>
<name>A0A168MMT3_9BACL</name>
<feature type="domain" description="ABC transmembrane type-1" evidence="8">
    <location>
        <begin position="70"/>
        <end position="274"/>
    </location>
</feature>
<dbReference type="RefSeq" id="WP_068650744.1">
    <property type="nucleotide sequence ID" value="NZ_CP043611.1"/>
</dbReference>
<keyword evidence="3" id="KW-1003">Cell membrane</keyword>
<evidence type="ECO:0000256" key="1">
    <source>
        <dbReference type="ARBA" id="ARBA00004651"/>
    </source>
</evidence>
<protein>
    <submittedName>
        <fullName evidence="9">ABC transporter permease</fullName>
    </submittedName>
</protein>
<dbReference type="SUPFAM" id="SSF161098">
    <property type="entry name" value="MetI-like"/>
    <property type="match status" value="1"/>
</dbReference>
<keyword evidence="4 7" id="KW-0812">Transmembrane</keyword>
<evidence type="ECO:0000256" key="6">
    <source>
        <dbReference type="ARBA" id="ARBA00023136"/>
    </source>
</evidence>
<keyword evidence="5 7" id="KW-1133">Transmembrane helix</keyword>
<dbReference type="InterPro" id="IPR035906">
    <property type="entry name" value="MetI-like_sf"/>
</dbReference>
<gene>
    <name evidence="9" type="ORF">PBAT_14835</name>
</gene>
<evidence type="ECO:0000256" key="7">
    <source>
        <dbReference type="RuleBase" id="RU363032"/>
    </source>
</evidence>
<proteinExistence type="inferred from homology"/>
<accession>A0A168MMT3</accession>
<evidence type="ECO:0000313" key="9">
    <source>
        <dbReference type="EMBL" id="OAB44855.1"/>
    </source>
</evidence>
<reference evidence="9 10" key="1">
    <citation type="submission" date="2016-03" db="EMBL/GenBank/DDBJ databases">
        <title>Draft genome sequence of Paenibacillus antarcticus CECT 5836.</title>
        <authorList>
            <person name="Shin S.-K."/>
            <person name="Yi H."/>
        </authorList>
    </citation>
    <scope>NUCLEOTIDE SEQUENCE [LARGE SCALE GENOMIC DNA]</scope>
    <source>
        <strain evidence="9 10">CECT 5836</strain>
    </source>
</reference>
<dbReference type="PROSITE" id="PS50928">
    <property type="entry name" value="ABC_TM1"/>
    <property type="match status" value="1"/>
</dbReference>
<feature type="transmembrane region" description="Helical" evidence="7">
    <location>
        <begin position="139"/>
        <end position="163"/>
    </location>
</feature>
<dbReference type="PANTHER" id="PTHR43744">
    <property type="entry name" value="ABC TRANSPORTER PERMEASE PROTEIN MG189-RELATED-RELATED"/>
    <property type="match status" value="1"/>
</dbReference>
<evidence type="ECO:0000256" key="3">
    <source>
        <dbReference type="ARBA" id="ARBA00022475"/>
    </source>
</evidence>
<feature type="transmembrane region" description="Helical" evidence="7">
    <location>
        <begin position="260"/>
        <end position="277"/>
    </location>
</feature>
<dbReference type="EMBL" id="LVJI01000019">
    <property type="protein sequence ID" value="OAB44855.1"/>
    <property type="molecule type" value="Genomic_DNA"/>
</dbReference>
<dbReference type="Gene3D" id="1.10.3720.10">
    <property type="entry name" value="MetI-like"/>
    <property type="match status" value="1"/>
</dbReference>
<evidence type="ECO:0000256" key="4">
    <source>
        <dbReference type="ARBA" id="ARBA00022692"/>
    </source>
</evidence>
<evidence type="ECO:0000256" key="5">
    <source>
        <dbReference type="ARBA" id="ARBA00022989"/>
    </source>
</evidence>
<dbReference type="GO" id="GO:0055085">
    <property type="term" value="P:transmembrane transport"/>
    <property type="evidence" value="ECO:0007669"/>
    <property type="project" value="InterPro"/>
</dbReference>
<keyword evidence="10" id="KW-1185">Reference proteome</keyword>
<dbReference type="PANTHER" id="PTHR43744:SF9">
    <property type="entry name" value="POLYGALACTURONAN_RHAMNOGALACTURONAN TRANSPORT SYSTEM PERMEASE PROTEIN YTCP"/>
    <property type="match status" value="1"/>
</dbReference>
<keyword evidence="2 7" id="KW-0813">Transport</keyword>
<evidence type="ECO:0000259" key="8">
    <source>
        <dbReference type="PROSITE" id="PS50928"/>
    </source>
</evidence>
<dbReference type="Pfam" id="PF00528">
    <property type="entry name" value="BPD_transp_1"/>
    <property type="match status" value="1"/>
</dbReference>
<keyword evidence="6 7" id="KW-0472">Membrane</keyword>
<dbReference type="Proteomes" id="UP000077355">
    <property type="component" value="Unassembled WGS sequence"/>
</dbReference>
<feature type="transmembrane region" description="Helical" evidence="7">
    <location>
        <begin position="184"/>
        <end position="209"/>
    </location>
</feature>
<dbReference type="CDD" id="cd06261">
    <property type="entry name" value="TM_PBP2"/>
    <property type="match status" value="1"/>
</dbReference>
<dbReference type="InterPro" id="IPR000515">
    <property type="entry name" value="MetI-like"/>
</dbReference>
<comment type="similarity">
    <text evidence="7">Belongs to the binding-protein-dependent transport system permease family.</text>
</comment>
<dbReference type="AlphaFoldDB" id="A0A168MMT3"/>
<comment type="caution">
    <text evidence="9">The sequence shown here is derived from an EMBL/GenBank/DDBJ whole genome shotgun (WGS) entry which is preliminary data.</text>
</comment>
<dbReference type="GO" id="GO:0005886">
    <property type="term" value="C:plasma membrane"/>
    <property type="evidence" value="ECO:0007669"/>
    <property type="project" value="UniProtKB-SubCell"/>
</dbReference>
<evidence type="ECO:0000256" key="2">
    <source>
        <dbReference type="ARBA" id="ARBA00022448"/>
    </source>
</evidence>